<evidence type="ECO:0000256" key="3">
    <source>
        <dbReference type="ARBA" id="ARBA00022643"/>
    </source>
</evidence>
<keyword evidence="4 5" id="KW-0808">Transferase</keyword>
<dbReference type="PANTHER" id="PTHR43374:SF1">
    <property type="entry name" value="FLAVIN PRENYLTRANSFERASE PAD1, MITOCHONDRIAL"/>
    <property type="match status" value="1"/>
</dbReference>
<feature type="binding site" evidence="5">
    <location>
        <position position="177"/>
    </location>
    <ligand>
        <name>dimethylallyl phosphate</name>
        <dbReference type="ChEBI" id="CHEBI:88052"/>
    </ligand>
</feature>
<accession>A0ABW6ZJT5</accession>
<dbReference type="GO" id="GO:0106141">
    <property type="term" value="F:flavin prenyltransferase activity"/>
    <property type="evidence" value="ECO:0007669"/>
    <property type="project" value="UniProtKB-EC"/>
</dbReference>
<evidence type="ECO:0000259" key="6">
    <source>
        <dbReference type="Pfam" id="PF02441"/>
    </source>
</evidence>
<sequence length="210" mass="22655">MQQHVIPAPRRRMIVGISGATGIIYGLRALEVLRSLDIETHLVMSKPGERTLAHETELKVHDVRAMADFSYLDADIGAAIASGSFRTMGMIVAPCSVRSLSAIATGNTDGLLTRAADVCLKERRRVVLMFRETPLHAGHIRAMAQATENGAIVFPPVPAFYDRPASLEEMVNHTVGRVLDLYDLDAGLFNRWGSQPDAVPPAAARAGGDA</sequence>
<proteinExistence type="inferred from homology"/>
<dbReference type="InterPro" id="IPR003382">
    <property type="entry name" value="Flavoprotein"/>
</dbReference>
<feature type="binding site" evidence="5">
    <location>
        <position position="161"/>
    </location>
    <ligand>
        <name>dimethylallyl phosphate</name>
        <dbReference type="ChEBI" id="CHEBI:88052"/>
    </ligand>
</feature>
<evidence type="ECO:0000256" key="1">
    <source>
        <dbReference type="ARBA" id="ARBA00022602"/>
    </source>
</evidence>
<dbReference type="EMBL" id="JBAFUR010000003">
    <property type="protein sequence ID" value="MFG1253289.1"/>
    <property type="molecule type" value="Genomic_DNA"/>
</dbReference>
<gene>
    <name evidence="5" type="primary">ubiX</name>
    <name evidence="7" type="ORF">V5F30_13860</name>
</gene>
<dbReference type="HAMAP" id="MF_01984">
    <property type="entry name" value="ubiX_pad"/>
    <property type="match status" value="1"/>
</dbReference>
<evidence type="ECO:0000256" key="4">
    <source>
        <dbReference type="ARBA" id="ARBA00022679"/>
    </source>
</evidence>
<dbReference type="NCBIfam" id="NF004685">
    <property type="entry name" value="PRK06029.1"/>
    <property type="match status" value="1"/>
</dbReference>
<feature type="binding site" evidence="5">
    <location>
        <position position="131"/>
    </location>
    <ligand>
        <name>FMN</name>
        <dbReference type="ChEBI" id="CHEBI:58210"/>
    </ligand>
</feature>
<dbReference type="PANTHER" id="PTHR43374">
    <property type="entry name" value="FLAVIN PRENYLTRANSFERASE"/>
    <property type="match status" value="1"/>
</dbReference>
<evidence type="ECO:0000256" key="5">
    <source>
        <dbReference type="HAMAP-Rule" id="MF_01984"/>
    </source>
</evidence>
<protein>
    <recommendedName>
        <fullName evidence="5">Flavin prenyltransferase UbiX</fullName>
        <ecNumber evidence="5">2.5.1.129</ecNumber>
    </recommendedName>
</protein>
<evidence type="ECO:0000313" key="7">
    <source>
        <dbReference type="EMBL" id="MFG1253289.1"/>
    </source>
</evidence>
<feature type="binding site" evidence="5">
    <location>
        <begin position="19"/>
        <end position="21"/>
    </location>
    <ligand>
        <name>FMN</name>
        <dbReference type="ChEBI" id="CHEBI:58210"/>
    </ligand>
</feature>
<keyword evidence="1 5" id="KW-0637">Prenyltransferase</keyword>
<dbReference type="NCBIfam" id="TIGR00421">
    <property type="entry name" value="ubiX_pad"/>
    <property type="match status" value="1"/>
</dbReference>
<dbReference type="Proteomes" id="UP001604043">
    <property type="component" value="Unassembled WGS sequence"/>
</dbReference>
<feature type="binding site" evidence="5">
    <location>
        <position position="45"/>
    </location>
    <ligand>
        <name>FMN</name>
        <dbReference type="ChEBI" id="CHEBI:58210"/>
    </ligand>
</feature>
<comment type="caution">
    <text evidence="7">The sequence shown here is derived from an EMBL/GenBank/DDBJ whole genome shotgun (WGS) entry which is preliminary data.</text>
</comment>
<dbReference type="RefSeq" id="WP_081837580.1">
    <property type="nucleotide sequence ID" value="NZ_JBAFUR010000003.1"/>
</dbReference>
<keyword evidence="8" id="KW-1185">Reference proteome</keyword>
<comment type="catalytic activity">
    <reaction evidence="5">
        <text>dimethylallyl phosphate + FMNH2 = prenylated FMNH2 + phosphate</text>
        <dbReference type="Rhea" id="RHEA:37743"/>
        <dbReference type="ChEBI" id="CHEBI:43474"/>
        <dbReference type="ChEBI" id="CHEBI:57618"/>
        <dbReference type="ChEBI" id="CHEBI:87467"/>
        <dbReference type="ChEBI" id="CHEBI:88052"/>
        <dbReference type="EC" id="2.5.1.129"/>
    </reaction>
</comment>
<dbReference type="InterPro" id="IPR004507">
    <property type="entry name" value="UbiX-like"/>
</dbReference>
<reference evidence="7 8" key="1">
    <citation type="submission" date="2024-02" db="EMBL/GenBank/DDBJ databases">
        <title>Expansion and revision of Xanthobacter and proposal of Roseixanthobacter gen. nov.</title>
        <authorList>
            <person name="Soltysiak M.P.M."/>
            <person name="Jalihal A."/>
            <person name="Ory A."/>
            <person name="Chrisophersen C."/>
            <person name="Lee A.D."/>
            <person name="Boulton J."/>
            <person name="Springer M."/>
        </authorList>
    </citation>
    <scope>NUCLEOTIDE SEQUENCE [LARGE SCALE GENOMIC DNA]</scope>
    <source>
        <strain evidence="7 8">CB5</strain>
    </source>
</reference>
<feature type="binding site" evidence="5">
    <location>
        <begin position="96"/>
        <end position="99"/>
    </location>
    <ligand>
        <name>FMN</name>
        <dbReference type="ChEBI" id="CHEBI:58210"/>
    </ligand>
</feature>
<dbReference type="EC" id="2.5.1.129" evidence="5"/>
<keyword evidence="3 5" id="KW-0288">FMN</keyword>
<dbReference type="Gene3D" id="3.40.50.1950">
    <property type="entry name" value="Flavin prenyltransferase-like"/>
    <property type="match status" value="1"/>
</dbReference>
<feature type="domain" description="Flavoprotein" evidence="6">
    <location>
        <begin position="12"/>
        <end position="180"/>
    </location>
</feature>
<evidence type="ECO:0000256" key="2">
    <source>
        <dbReference type="ARBA" id="ARBA00022630"/>
    </source>
</evidence>
<comment type="caution">
    <text evidence="5">Lacks conserved residue(s) required for the propagation of feature annotation.</text>
</comment>
<evidence type="ECO:0000313" key="8">
    <source>
        <dbReference type="Proteomes" id="UP001604043"/>
    </source>
</evidence>
<dbReference type="InterPro" id="IPR036551">
    <property type="entry name" value="Flavin_trans-like"/>
</dbReference>
<comment type="function">
    <text evidence="5">Flavin prenyltransferase that catalyzes the synthesis of the prenylated FMN cofactor (prenyl-FMN) for 4-hydroxy-3-polyprenylbenzoic acid decarboxylase UbiD. The prenyltransferase is metal-independent and links a dimethylallyl moiety from dimethylallyl monophosphate (DMAP) to the flavin N5 and C6 atoms of FMN.</text>
</comment>
<dbReference type="SUPFAM" id="SSF52507">
    <property type="entry name" value="Homo-oligomeric flavin-containing Cys decarboxylases, HFCD"/>
    <property type="match status" value="1"/>
</dbReference>
<comment type="similarity">
    <text evidence="5">Belongs to the UbiX/PAD1 family.</text>
</comment>
<name>A0ABW6ZJT5_9HYPH</name>
<keyword evidence="2 5" id="KW-0285">Flavoprotein</keyword>
<dbReference type="Pfam" id="PF02441">
    <property type="entry name" value="Flavoprotein"/>
    <property type="match status" value="1"/>
</dbReference>
<organism evidence="7 8">
    <name type="scientific">Xanthobacter aminoxidans</name>
    <dbReference type="NCBI Taxonomy" id="186280"/>
    <lineage>
        <taxon>Bacteria</taxon>
        <taxon>Pseudomonadati</taxon>
        <taxon>Pseudomonadota</taxon>
        <taxon>Alphaproteobacteria</taxon>
        <taxon>Hyphomicrobiales</taxon>
        <taxon>Xanthobacteraceae</taxon>
        <taxon>Xanthobacter</taxon>
    </lineage>
</organism>